<dbReference type="Proteomes" id="UP000319499">
    <property type="component" value="Unassembled WGS sequence"/>
</dbReference>
<accession>A0A563DE76</accession>
<evidence type="ECO:0000256" key="2">
    <source>
        <dbReference type="SAM" id="Phobius"/>
    </source>
</evidence>
<feature type="coiled-coil region" evidence="1">
    <location>
        <begin position="909"/>
        <end position="936"/>
    </location>
</feature>
<comment type="caution">
    <text evidence="3">The sequence shown here is derived from an EMBL/GenBank/DDBJ whole genome shotgun (WGS) entry which is preliminary data.</text>
</comment>
<keyword evidence="1" id="KW-0175">Coiled coil</keyword>
<gene>
    <name evidence="3" type="ORF">ETU09_05775</name>
</gene>
<reference evidence="3 4" key="1">
    <citation type="submission" date="2019-02" db="EMBL/GenBank/DDBJ databases">
        <title>Apibacter muscae sp. nov.: a novel member of the house fly microbiota.</title>
        <authorList>
            <person name="Park R."/>
        </authorList>
    </citation>
    <scope>NUCLEOTIDE SEQUENCE [LARGE SCALE GENOMIC DNA]</scope>
    <source>
        <strain evidence="3 4">AL1</strain>
    </source>
</reference>
<feature type="coiled-coil region" evidence="1">
    <location>
        <begin position="744"/>
        <end position="771"/>
    </location>
</feature>
<feature type="coiled-coil region" evidence="1">
    <location>
        <begin position="24"/>
        <end position="162"/>
    </location>
</feature>
<feature type="transmembrane region" description="Helical" evidence="2">
    <location>
        <begin position="719"/>
        <end position="737"/>
    </location>
</feature>
<keyword evidence="2" id="KW-1133">Transmembrane helix</keyword>
<feature type="coiled-coil region" evidence="1">
    <location>
        <begin position="1018"/>
        <end position="1045"/>
    </location>
</feature>
<name>A0A563DE76_9FLAO</name>
<keyword evidence="2" id="KW-0812">Transmembrane</keyword>
<dbReference type="EMBL" id="SELH01000018">
    <property type="protein sequence ID" value="TWP28432.1"/>
    <property type="molecule type" value="Genomic_DNA"/>
</dbReference>
<sequence>MNNAKITKVYDIQLLGEREVVAGMQNINKEIDRGKKLVLEMKNNLVKNANLFVDPVQLEKEREALIKAEKALISETARKKEAKAEAEALRAARQEEKNQLLQQEQGNKRVANSYNDLLVKIRQLKAEQKNKINLLNINDSDLQKSNEEIRKLQDRINAFNRSLSSEGTNVGEYTRGLVNALKSANLEGILGNQINGVKQKVHSLDEEFIILKQNLLKAQNAGGKNLSSIEQNIIANRMEAEKLNSQLKTVNKTIESVGNIGYQVSDSLKKNFDSVTTSVKNLVLGYVGFHAALELTRKMKDSAYELSDQTTNLEIELEKATGGADNLVNSLSKLDTRTKLTVLTDIAFVASKAGVAEQNMLGVTEAVDKASIAFGKDFGSIEEGTETFAKLINIFYEDREITGQRILQIGNSIRTLANETVASVPFINDFNGRMAGLKQMFSNFNLSDSIGLGAGFEEFKQSAEVASTALVKVLPKLASDTEKYSKIIGKTKKEFSDLINNNPAEALIQVAEALVKNGADVEEVSKAFGDAELGSGRIATILSTLGGKADVFRERIKRAGETIQETTAIEEAFNKKNENFAATIDKINKKISDLGNNKSFQKLLYSLSSLLLGLITIILNIPFGWWIAGLSLLTIAYWNNVTALSANILQKTIYIARITASNALILVHNTLLIAINASTLILNNTYKILNTTMMVLGTIIPGLRSAWLFLNTTMLATPLGWLLAGLVAVSTATYALAQKSEVASKSIKEKAKSLKESAEQLRIQNEITKKANESTTESISKLDTLTKVVKDNKLSLETRKEALRRLIEISPQYLKNLTLENIATEEGTRILDEYKNKILEVARAKASEELLSQKLKEKKEIELSLPDLAIKKQEREETYNKLTFKSIVQDFKQVGKDLGISEGDDIDIYNDKIKKVTELAKEIKILEKDVVEYKTKEIKDSIVNKGGNGETKTGTYKGSKLNGQQKDFLKDVDAIRDTLLANNEKAYTKAEITEKEYLSAIFKINDEAWTKKLNYIKGVNAEERKQRAQWQNEQAKLEKDTQEKLFKIDDDALNKRFSLEKKKINNSYKAIIDDPYSTELEKIEAEQEYNYKLLDITLDFNNSMDELEKNYNQNIIESANARATELEEIERKINNTSYKLTEERFQNIKNIVNNAVDSTINEKNINAELEKQKVLLDSNLTTRQKENEINRISFLNEADETEAELERIRDLINLYNQKLINSTLTVDQQKELNNLLGKESELITRNIENKTKQNKIGFGVGKIDAPSDSNTQNLIKEKILNDLNLDEDAFGSMIGTAISQSWDLASTAMNGYFDAEEARINKSRELAYERIDLEKEQLLAQAQSQAERDSLEKQATEKKKQADSVAAAQLKKSKKAEAKIALATEMSNIWSTVWQLGPIAGAIMGVTLSAMAMGRYATNINSINSTQFKKGGLFNPKKFAKGGRLTGPSHNQGGIPAINPTTGEQVAELEGEEGIINKRSMKDNSIYSVTGTPSQIASRINAIGGGVDWMGGATMQKFMKGGTYLGSNLQPPVFKSYYDTITQKEKENYNAERLDRIEKNLEKTAQSLNREVNRKTIVSSRELSRVQKENNKQSQIATL</sequence>
<feature type="transmembrane region" description="Helical" evidence="2">
    <location>
        <begin position="688"/>
        <end position="707"/>
    </location>
</feature>
<dbReference type="OrthoDB" id="1050541at2"/>
<protein>
    <recommendedName>
        <fullName evidence="5">Phage tail tape measure protein</fullName>
    </recommendedName>
</protein>
<evidence type="ECO:0000256" key="1">
    <source>
        <dbReference type="SAM" id="Coils"/>
    </source>
</evidence>
<dbReference type="RefSeq" id="WP_146292474.1">
    <property type="nucleotide sequence ID" value="NZ_SELH01000018.1"/>
</dbReference>
<feature type="coiled-coil region" evidence="1">
    <location>
        <begin position="1328"/>
        <end position="1361"/>
    </location>
</feature>
<keyword evidence="4" id="KW-1185">Reference proteome</keyword>
<evidence type="ECO:0000313" key="4">
    <source>
        <dbReference type="Proteomes" id="UP000319499"/>
    </source>
</evidence>
<proteinExistence type="predicted"/>
<feature type="transmembrane region" description="Helical" evidence="2">
    <location>
        <begin position="661"/>
        <end position="682"/>
    </location>
</feature>
<evidence type="ECO:0008006" key="5">
    <source>
        <dbReference type="Google" id="ProtNLM"/>
    </source>
</evidence>
<feature type="transmembrane region" description="Helical" evidence="2">
    <location>
        <begin position="603"/>
        <end position="621"/>
    </location>
</feature>
<organism evidence="3 4">
    <name type="scientific">Apibacter muscae</name>
    <dbReference type="NCBI Taxonomy" id="2509004"/>
    <lineage>
        <taxon>Bacteria</taxon>
        <taxon>Pseudomonadati</taxon>
        <taxon>Bacteroidota</taxon>
        <taxon>Flavobacteriia</taxon>
        <taxon>Flavobacteriales</taxon>
        <taxon>Weeksellaceae</taxon>
        <taxon>Apibacter</taxon>
    </lineage>
</organism>
<evidence type="ECO:0000313" key="3">
    <source>
        <dbReference type="EMBL" id="TWP28432.1"/>
    </source>
</evidence>
<keyword evidence="2" id="KW-0472">Membrane</keyword>